<dbReference type="AlphaFoldDB" id="A0A409YEZ3"/>
<dbReference type="OrthoDB" id="2980123at2759"/>
<dbReference type="Proteomes" id="UP000284842">
    <property type="component" value="Unassembled WGS sequence"/>
</dbReference>
<proteinExistence type="predicted"/>
<sequence>MSGPISLQTEHISEGDLFSRLESIANHKFTMIRPGAPFRIHSMTLPFDLPFKPPSGTYRSVVEVTCRSIEKGKNVGETLTVAVLVPERMENVECSLVLLPGYAYMFEVQGNPVHFSAKFLNHGEDSKQIPKTVIRHVALPNLKKSDTVATVESVKMGTDAGEAEDEWAFE</sequence>
<reference evidence="1 2" key="1">
    <citation type="journal article" date="2018" name="Evol. Lett.">
        <title>Horizontal gene cluster transfer increased hallucinogenic mushroom diversity.</title>
        <authorList>
            <person name="Reynolds H.T."/>
            <person name="Vijayakumar V."/>
            <person name="Gluck-Thaler E."/>
            <person name="Korotkin H.B."/>
            <person name="Matheny P.B."/>
            <person name="Slot J.C."/>
        </authorList>
    </citation>
    <scope>NUCLEOTIDE SEQUENCE [LARGE SCALE GENOMIC DNA]</scope>
    <source>
        <strain evidence="1 2">2629</strain>
    </source>
</reference>
<accession>A0A409YEZ3</accession>
<comment type="caution">
    <text evidence="1">The sequence shown here is derived from an EMBL/GenBank/DDBJ whole genome shotgun (WGS) entry which is preliminary data.</text>
</comment>
<evidence type="ECO:0000313" key="2">
    <source>
        <dbReference type="Proteomes" id="UP000284842"/>
    </source>
</evidence>
<evidence type="ECO:0000313" key="1">
    <source>
        <dbReference type="EMBL" id="PPR01568.1"/>
    </source>
</evidence>
<dbReference type="EMBL" id="NHTK01001237">
    <property type="protein sequence ID" value="PPR01568.1"/>
    <property type="molecule type" value="Genomic_DNA"/>
</dbReference>
<organism evidence="1 2">
    <name type="scientific">Panaeolus cyanescens</name>
    <dbReference type="NCBI Taxonomy" id="181874"/>
    <lineage>
        <taxon>Eukaryota</taxon>
        <taxon>Fungi</taxon>
        <taxon>Dikarya</taxon>
        <taxon>Basidiomycota</taxon>
        <taxon>Agaricomycotina</taxon>
        <taxon>Agaricomycetes</taxon>
        <taxon>Agaricomycetidae</taxon>
        <taxon>Agaricales</taxon>
        <taxon>Agaricineae</taxon>
        <taxon>Galeropsidaceae</taxon>
        <taxon>Panaeolus</taxon>
    </lineage>
</organism>
<protein>
    <submittedName>
        <fullName evidence="1">Uncharacterized protein</fullName>
    </submittedName>
</protein>
<keyword evidence="2" id="KW-1185">Reference proteome</keyword>
<gene>
    <name evidence="1" type="ORF">CVT24_005863</name>
</gene>
<dbReference type="InParanoid" id="A0A409YEZ3"/>
<name>A0A409YEZ3_9AGAR</name>